<dbReference type="Proteomes" id="UP000472676">
    <property type="component" value="Unassembled WGS sequence"/>
</dbReference>
<reference evidence="6 7" key="1">
    <citation type="journal article" date="2014" name="Int. J. Syst. Evol. Microbiol.">
        <title>Solimonas terrae sp. nov., isolated from soil.</title>
        <authorList>
            <person name="Kim S.J."/>
            <person name="Moon J.Y."/>
            <person name="Weon H.Y."/>
            <person name="Ahn J.H."/>
            <person name="Chen W.M."/>
            <person name="Kwon S.W."/>
        </authorList>
    </citation>
    <scope>NUCLEOTIDE SEQUENCE [LARGE SCALE GENOMIC DNA]</scope>
    <source>
        <strain evidence="6 7">KIS83-12</strain>
    </source>
</reference>
<proteinExistence type="predicted"/>
<dbReference type="PROSITE" id="PS51352">
    <property type="entry name" value="THIOREDOXIN_2"/>
    <property type="match status" value="1"/>
</dbReference>
<comment type="caution">
    <text evidence="6">The sequence shown here is derived from an EMBL/GenBank/DDBJ whole genome shotgun (WGS) entry which is preliminary data.</text>
</comment>
<dbReference type="InterPro" id="IPR017937">
    <property type="entry name" value="Thioredoxin_CS"/>
</dbReference>
<organism evidence="6 7">
    <name type="scientific">Solimonas terrae</name>
    <dbReference type="NCBI Taxonomy" id="1396819"/>
    <lineage>
        <taxon>Bacteria</taxon>
        <taxon>Pseudomonadati</taxon>
        <taxon>Pseudomonadota</taxon>
        <taxon>Gammaproteobacteria</taxon>
        <taxon>Nevskiales</taxon>
        <taxon>Nevskiaceae</taxon>
        <taxon>Solimonas</taxon>
    </lineage>
</organism>
<dbReference type="SUPFAM" id="SSF52833">
    <property type="entry name" value="Thioredoxin-like"/>
    <property type="match status" value="1"/>
</dbReference>
<evidence type="ECO:0000259" key="5">
    <source>
        <dbReference type="PROSITE" id="PS51352"/>
    </source>
</evidence>
<dbReference type="GO" id="GO:0030313">
    <property type="term" value="C:cell envelope"/>
    <property type="evidence" value="ECO:0007669"/>
    <property type="project" value="UniProtKB-SubCell"/>
</dbReference>
<dbReference type="InterPro" id="IPR013766">
    <property type="entry name" value="Thioredoxin_domain"/>
</dbReference>
<dbReference type="Pfam" id="PF08534">
    <property type="entry name" value="Redoxin"/>
    <property type="match status" value="1"/>
</dbReference>
<dbReference type="PANTHER" id="PTHR42852:SF13">
    <property type="entry name" value="PROTEIN DIPZ"/>
    <property type="match status" value="1"/>
</dbReference>
<evidence type="ECO:0000256" key="1">
    <source>
        <dbReference type="ARBA" id="ARBA00004196"/>
    </source>
</evidence>
<evidence type="ECO:0000256" key="4">
    <source>
        <dbReference type="SAM" id="SignalP"/>
    </source>
</evidence>
<dbReference type="Gene3D" id="3.40.30.10">
    <property type="entry name" value="Glutaredoxin"/>
    <property type="match status" value="1"/>
</dbReference>
<dbReference type="GO" id="GO:0015036">
    <property type="term" value="F:disulfide oxidoreductase activity"/>
    <property type="evidence" value="ECO:0007669"/>
    <property type="project" value="UniProtKB-ARBA"/>
</dbReference>
<dbReference type="CDD" id="cd02966">
    <property type="entry name" value="TlpA_like_family"/>
    <property type="match status" value="1"/>
</dbReference>
<sequence length="182" mass="19608">MKKSVVVAALWAAFIVSGAHASESAVPQIGDMPIALNDFGNDQHGEPIDLNALHGQVVVLTFWASWCGPCLNEMDTLGRLAQVPAAQGKLAIVAMNYHESWDLFRRIKIVFKTLPLTLGWASTGLTGKYGVKSIPNMFIIGKDGRIAEHHVGYSEKSLDHFIDEINELLNAPPSAGQSATGS</sequence>
<accession>A0A6M2BSD2</accession>
<dbReference type="PROSITE" id="PS00194">
    <property type="entry name" value="THIOREDOXIN_1"/>
    <property type="match status" value="1"/>
</dbReference>
<dbReference type="InterPro" id="IPR050553">
    <property type="entry name" value="Thioredoxin_ResA/DsbE_sf"/>
</dbReference>
<evidence type="ECO:0000256" key="2">
    <source>
        <dbReference type="ARBA" id="ARBA00022748"/>
    </source>
</evidence>
<dbReference type="RefSeq" id="WP_166255810.1">
    <property type="nucleotide sequence ID" value="NZ_JAAMOW010000004.1"/>
</dbReference>
<comment type="subcellular location">
    <subcellularLocation>
        <location evidence="1">Cell envelope</location>
    </subcellularLocation>
</comment>
<feature type="domain" description="Thioredoxin" evidence="5">
    <location>
        <begin position="27"/>
        <end position="170"/>
    </location>
</feature>
<name>A0A6M2BSD2_9GAMM</name>
<dbReference type="InterPro" id="IPR036249">
    <property type="entry name" value="Thioredoxin-like_sf"/>
</dbReference>
<dbReference type="PANTHER" id="PTHR42852">
    <property type="entry name" value="THIOL:DISULFIDE INTERCHANGE PROTEIN DSBE"/>
    <property type="match status" value="1"/>
</dbReference>
<dbReference type="GO" id="GO:0017004">
    <property type="term" value="P:cytochrome complex assembly"/>
    <property type="evidence" value="ECO:0007669"/>
    <property type="project" value="UniProtKB-KW"/>
</dbReference>
<keyword evidence="2" id="KW-0201">Cytochrome c-type biogenesis</keyword>
<evidence type="ECO:0000256" key="3">
    <source>
        <dbReference type="ARBA" id="ARBA00023284"/>
    </source>
</evidence>
<feature type="chain" id="PRO_5026758258" evidence="4">
    <location>
        <begin position="22"/>
        <end position="182"/>
    </location>
</feature>
<dbReference type="AlphaFoldDB" id="A0A6M2BSD2"/>
<keyword evidence="4" id="KW-0732">Signal</keyword>
<dbReference type="EMBL" id="JAAMOW010000004">
    <property type="protein sequence ID" value="NGY05121.1"/>
    <property type="molecule type" value="Genomic_DNA"/>
</dbReference>
<feature type="signal peptide" evidence="4">
    <location>
        <begin position="1"/>
        <end position="21"/>
    </location>
</feature>
<dbReference type="InterPro" id="IPR013740">
    <property type="entry name" value="Redoxin"/>
</dbReference>
<keyword evidence="7" id="KW-1185">Reference proteome</keyword>
<gene>
    <name evidence="6" type="ORF">G7Y85_10105</name>
</gene>
<protein>
    <submittedName>
        <fullName evidence="6">TlpA family protein disulfide reductase</fullName>
    </submittedName>
</protein>
<keyword evidence="3" id="KW-0676">Redox-active center</keyword>
<evidence type="ECO:0000313" key="7">
    <source>
        <dbReference type="Proteomes" id="UP000472676"/>
    </source>
</evidence>
<evidence type="ECO:0000313" key="6">
    <source>
        <dbReference type="EMBL" id="NGY05121.1"/>
    </source>
</evidence>